<organism evidence="1 2">
    <name type="scientific">Bacteroides oleiciplenus</name>
    <dbReference type="NCBI Taxonomy" id="626931"/>
    <lineage>
        <taxon>Bacteria</taxon>
        <taxon>Pseudomonadati</taxon>
        <taxon>Bacteroidota</taxon>
        <taxon>Bacteroidia</taxon>
        <taxon>Bacteroidales</taxon>
        <taxon>Bacteroidaceae</taxon>
        <taxon>Bacteroides</taxon>
    </lineage>
</organism>
<dbReference type="AlphaFoldDB" id="A0A3E5BCH2"/>
<evidence type="ECO:0000313" key="2">
    <source>
        <dbReference type="Proteomes" id="UP000260983"/>
    </source>
</evidence>
<comment type="caution">
    <text evidence="1">The sequence shown here is derived from an EMBL/GenBank/DDBJ whole genome shotgun (WGS) entry which is preliminary data.</text>
</comment>
<sequence>MQLILDMKKDVKKGVHSLKWCYKGVVPAHGTCYSQKNAYLCTVFFIVLDLRLTKVGVQRCSFFYAHIPYIPLNRSDILNFNIPPHYP</sequence>
<accession>A0A3E5BCH2</accession>
<evidence type="ECO:0000313" key="1">
    <source>
        <dbReference type="EMBL" id="RGN35254.1"/>
    </source>
</evidence>
<protein>
    <submittedName>
        <fullName evidence="1">Uncharacterized protein</fullName>
    </submittedName>
</protein>
<gene>
    <name evidence="1" type="ORF">DXB65_11520</name>
</gene>
<reference evidence="1 2" key="1">
    <citation type="submission" date="2018-08" db="EMBL/GenBank/DDBJ databases">
        <title>A genome reference for cultivated species of the human gut microbiota.</title>
        <authorList>
            <person name="Zou Y."/>
            <person name="Xue W."/>
            <person name="Luo G."/>
        </authorList>
    </citation>
    <scope>NUCLEOTIDE SEQUENCE [LARGE SCALE GENOMIC DNA]</scope>
    <source>
        <strain evidence="1 2">OM05-15BH</strain>
    </source>
</reference>
<dbReference type="Proteomes" id="UP000260983">
    <property type="component" value="Unassembled WGS sequence"/>
</dbReference>
<dbReference type="EMBL" id="QSUL01000007">
    <property type="protein sequence ID" value="RGN35254.1"/>
    <property type="molecule type" value="Genomic_DNA"/>
</dbReference>
<name>A0A3E5BCH2_9BACE</name>
<proteinExistence type="predicted"/>